<comment type="caution">
    <text evidence="1">The sequence shown here is derived from an EMBL/GenBank/DDBJ whole genome shotgun (WGS) entry which is preliminary data.</text>
</comment>
<organism evidence="1 2">
    <name type="scientific">Streptomyces olivaceiscleroticus</name>
    <dbReference type="NCBI Taxonomy" id="68245"/>
    <lineage>
        <taxon>Bacteria</taxon>
        <taxon>Bacillati</taxon>
        <taxon>Actinomycetota</taxon>
        <taxon>Actinomycetes</taxon>
        <taxon>Kitasatosporales</taxon>
        <taxon>Streptomycetaceae</taxon>
        <taxon>Streptomyces</taxon>
    </lineage>
</organism>
<gene>
    <name evidence="1" type="ORF">GCM10010361_78110</name>
</gene>
<name>A0ABN1BM33_9ACTN</name>
<evidence type="ECO:0000313" key="2">
    <source>
        <dbReference type="Proteomes" id="UP001500909"/>
    </source>
</evidence>
<accession>A0ABN1BM33</accession>
<dbReference type="RefSeq" id="WP_346100451.1">
    <property type="nucleotide sequence ID" value="NZ_BAAABY010000070.1"/>
</dbReference>
<sequence length="74" mass="8165">MTDLRLVDRDGYTVPGTIHLNTPDADLATVRAHLAATAALHPGWRVQETPRQPVHGTFLHWLAQQPVRPLPQAA</sequence>
<keyword evidence="2" id="KW-1185">Reference proteome</keyword>
<dbReference type="Proteomes" id="UP001500909">
    <property type="component" value="Unassembled WGS sequence"/>
</dbReference>
<evidence type="ECO:0000313" key="1">
    <source>
        <dbReference type="EMBL" id="GAA0500972.1"/>
    </source>
</evidence>
<reference evidence="1 2" key="1">
    <citation type="journal article" date="2019" name="Int. J. Syst. Evol. Microbiol.">
        <title>The Global Catalogue of Microorganisms (GCM) 10K type strain sequencing project: providing services to taxonomists for standard genome sequencing and annotation.</title>
        <authorList>
            <consortium name="The Broad Institute Genomics Platform"/>
            <consortium name="The Broad Institute Genome Sequencing Center for Infectious Disease"/>
            <person name="Wu L."/>
            <person name="Ma J."/>
        </authorList>
    </citation>
    <scope>NUCLEOTIDE SEQUENCE [LARGE SCALE GENOMIC DNA]</scope>
    <source>
        <strain evidence="1 2">JCM 4805</strain>
    </source>
</reference>
<dbReference type="EMBL" id="BAAABY010000070">
    <property type="protein sequence ID" value="GAA0500972.1"/>
    <property type="molecule type" value="Genomic_DNA"/>
</dbReference>
<protein>
    <submittedName>
        <fullName evidence="1">Uncharacterized protein</fullName>
    </submittedName>
</protein>
<proteinExistence type="predicted"/>